<evidence type="ECO:0000313" key="2">
    <source>
        <dbReference type="Proteomes" id="UP000401081"/>
    </source>
</evidence>
<sequence>MAVIVENRLVFCVVVVQTAANSVSNRKSSVINGVIIVFLSTSGQMFICNVDKVITPISLSRRFFRELDQ</sequence>
<protein>
    <submittedName>
        <fullName evidence="1">Uncharacterized protein</fullName>
    </submittedName>
</protein>
<dbReference type="EMBL" id="CAADJD010000014">
    <property type="protein sequence ID" value="VFS60247.1"/>
    <property type="molecule type" value="Genomic_DNA"/>
</dbReference>
<organism evidence="1 2">
    <name type="scientific">Kluyvera cryocrescens</name>
    <name type="common">Kluyvera citrophila</name>
    <dbReference type="NCBI Taxonomy" id="580"/>
    <lineage>
        <taxon>Bacteria</taxon>
        <taxon>Pseudomonadati</taxon>
        <taxon>Pseudomonadota</taxon>
        <taxon>Gammaproteobacteria</taxon>
        <taxon>Enterobacterales</taxon>
        <taxon>Enterobacteriaceae</taxon>
        <taxon>Kluyvera</taxon>
    </lineage>
</organism>
<dbReference type="AlphaFoldDB" id="A0A485AFF7"/>
<name>A0A485AFF7_KLUCR</name>
<gene>
    <name evidence="1" type="ORF">NCTC12993_01592</name>
</gene>
<reference evidence="1 2" key="1">
    <citation type="submission" date="2019-03" db="EMBL/GenBank/DDBJ databases">
        <authorList>
            <consortium name="Pathogen Informatics"/>
        </authorList>
    </citation>
    <scope>NUCLEOTIDE SEQUENCE [LARGE SCALE GENOMIC DNA]</scope>
    <source>
        <strain evidence="1 2">NCTC12993</strain>
    </source>
</reference>
<evidence type="ECO:0000313" key="1">
    <source>
        <dbReference type="EMBL" id="VFS60247.1"/>
    </source>
</evidence>
<keyword evidence="2" id="KW-1185">Reference proteome</keyword>
<proteinExistence type="predicted"/>
<accession>A0A485AFF7</accession>
<dbReference type="Proteomes" id="UP000401081">
    <property type="component" value="Unassembled WGS sequence"/>
</dbReference>